<proteinExistence type="predicted"/>
<protein>
    <submittedName>
        <fullName evidence="1">Uncharacterized protein</fullName>
    </submittedName>
</protein>
<sequence>MQIRCEIFITVLNKLFERRKYGCEVIGTPVCQDVVISLQK</sequence>
<keyword evidence="2" id="KW-1185">Reference proteome</keyword>
<reference evidence="2" key="1">
    <citation type="submission" date="2013-11" db="EMBL/GenBank/DDBJ databases">
        <title>Draft genome sequence from a member of Zhouia, isolated tidal flat.</title>
        <authorList>
            <person name="Jin H."/>
            <person name="Jeon C.O."/>
        </authorList>
    </citation>
    <scope>NUCLEOTIDE SEQUENCE [LARGE SCALE GENOMIC DNA]</scope>
    <source>
        <strain evidence="2">AD3</strain>
    </source>
</reference>
<organism evidence="1 2">
    <name type="scientific">Zhouia amylolytica AD3</name>
    <dbReference type="NCBI Taxonomy" id="1286632"/>
    <lineage>
        <taxon>Bacteria</taxon>
        <taxon>Pseudomonadati</taxon>
        <taxon>Bacteroidota</taxon>
        <taxon>Flavobacteriia</taxon>
        <taxon>Flavobacteriales</taxon>
        <taxon>Flavobacteriaceae</taxon>
        <taxon>Zhouia</taxon>
    </lineage>
</organism>
<name>W2UK39_9FLAO</name>
<dbReference type="Proteomes" id="UP000018850">
    <property type="component" value="Unassembled WGS sequence"/>
</dbReference>
<evidence type="ECO:0000313" key="1">
    <source>
        <dbReference type="EMBL" id="ETN94363.1"/>
    </source>
</evidence>
<reference evidence="1 2" key="2">
    <citation type="journal article" date="2016" name="Genome Announc.">
        <title>Draft Genome Sequence of Zhouia amylolytica AD3, Isolated from Tidal Flat Sediment.</title>
        <authorList>
            <person name="Jia B."/>
            <person name="Jin H.M."/>
            <person name="Lee H.J."/>
            <person name="Jeon C.O."/>
        </authorList>
    </citation>
    <scope>NUCLEOTIDE SEQUENCE [LARGE SCALE GENOMIC DNA]</scope>
    <source>
        <strain evidence="1 2">AD3</strain>
    </source>
</reference>
<dbReference type="AlphaFoldDB" id="W2UK39"/>
<evidence type="ECO:0000313" key="2">
    <source>
        <dbReference type="Proteomes" id="UP000018850"/>
    </source>
</evidence>
<gene>
    <name evidence="1" type="ORF">P278_23050</name>
</gene>
<accession>W2UK39</accession>
<dbReference type="EMBL" id="AYXY01000023">
    <property type="protein sequence ID" value="ETN94363.1"/>
    <property type="molecule type" value="Genomic_DNA"/>
</dbReference>
<comment type="caution">
    <text evidence="1">The sequence shown here is derived from an EMBL/GenBank/DDBJ whole genome shotgun (WGS) entry which is preliminary data.</text>
</comment>